<dbReference type="AlphaFoldDB" id="A0A0C2WTT3"/>
<name>A0A0C2WTT3_AMAMK</name>
<protein>
    <submittedName>
        <fullName evidence="2">Uncharacterized protein</fullName>
    </submittedName>
</protein>
<reference evidence="2 3" key="1">
    <citation type="submission" date="2014-04" db="EMBL/GenBank/DDBJ databases">
        <title>Evolutionary Origins and Diversification of the Mycorrhizal Mutualists.</title>
        <authorList>
            <consortium name="DOE Joint Genome Institute"/>
            <consortium name="Mycorrhizal Genomics Consortium"/>
            <person name="Kohler A."/>
            <person name="Kuo A."/>
            <person name="Nagy L.G."/>
            <person name="Floudas D."/>
            <person name="Copeland A."/>
            <person name="Barry K.W."/>
            <person name="Cichocki N."/>
            <person name="Veneault-Fourrey C."/>
            <person name="LaButti K."/>
            <person name="Lindquist E.A."/>
            <person name="Lipzen A."/>
            <person name="Lundell T."/>
            <person name="Morin E."/>
            <person name="Murat C."/>
            <person name="Riley R."/>
            <person name="Ohm R."/>
            <person name="Sun H."/>
            <person name="Tunlid A."/>
            <person name="Henrissat B."/>
            <person name="Grigoriev I.V."/>
            <person name="Hibbett D.S."/>
            <person name="Martin F."/>
        </authorList>
    </citation>
    <scope>NUCLEOTIDE SEQUENCE [LARGE SCALE GENOMIC DNA]</scope>
    <source>
        <strain evidence="2 3">Koide BX008</strain>
    </source>
</reference>
<dbReference type="InParanoid" id="A0A0C2WTT3"/>
<dbReference type="EMBL" id="KN818310">
    <property type="protein sequence ID" value="KIL59743.1"/>
    <property type="molecule type" value="Genomic_DNA"/>
</dbReference>
<sequence length="428" mass="47564">MPFLCCCAGSTWLQDVVPFGADLRVDPRLQPAPQRSNASPLLSAQNSPIRPFHADSAWPQHTQTTTTATDPSMAVTAMRDRLNSALEPLRSASPLVPELAEPRPPPPTMRQSRNTAPTLPPLRTQLQNTTAWDDLSPYRMLFFGPSGSIANGVVQENIQEDRPAHDNINLNHSRVPPPTFWEGGLYPFAALNPPSFTNNNNRDRELVSQDPRGTAALQPPVESDIPFPSAAQPLAPLPHPAIIFDDLEIGAHHSSLEEPSSRNHPQQLSSSSSESLARSSLEGYLSSEEWLPSLRRRSAWRLLDSDEEERLPMDARRFRMLAERREAAAAAARAGRQDVGSLLESTEPRPWIDIEADRRSTAAANRLPDPMLRSNPAPAERPERARFWDDAGDRVSGGAMEYDNYDNWLRSEPRTDLSQRLERLAGEL</sequence>
<dbReference type="Proteomes" id="UP000054549">
    <property type="component" value="Unassembled WGS sequence"/>
</dbReference>
<accession>A0A0C2WTT3</accession>
<feature type="region of interest" description="Disordered" evidence="1">
    <location>
        <begin position="28"/>
        <end position="57"/>
    </location>
</feature>
<dbReference type="HOGENOM" id="CLU_640873_0_0_1"/>
<feature type="compositionally biased region" description="Basic and acidic residues" evidence="1">
    <location>
        <begin position="380"/>
        <end position="392"/>
    </location>
</feature>
<gene>
    <name evidence="2" type="ORF">M378DRAFT_970868</name>
</gene>
<feature type="region of interest" description="Disordered" evidence="1">
    <location>
        <begin position="255"/>
        <end position="275"/>
    </location>
</feature>
<proteinExistence type="predicted"/>
<evidence type="ECO:0000313" key="3">
    <source>
        <dbReference type="Proteomes" id="UP000054549"/>
    </source>
</evidence>
<feature type="region of interest" description="Disordered" evidence="1">
    <location>
        <begin position="363"/>
        <end position="392"/>
    </location>
</feature>
<keyword evidence="3" id="KW-1185">Reference proteome</keyword>
<feature type="region of interest" description="Disordered" evidence="1">
    <location>
        <begin position="90"/>
        <end position="121"/>
    </location>
</feature>
<evidence type="ECO:0000256" key="1">
    <source>
        <dbReference type="SAM" id="MobiDB-lite"/>
    </source>
</evidence>
<organism evidence="2 3">
    <name type="scientific">Amanita muscaria (strain Koide BX008)</name>
    <dbReference type="NCBI Taxonomy" id="946122"/>
    <lineage>
        <taxon>Eukaryota</taxon>
        <taxon>Fungi</taxon>
        <taxon>Dikarya</taxon>
        <taxon>Basidiomycota</taxon>
        <taxon>Agaricomycotina</taxon>
        <taxon>Agaricomycetes</taxon>
        <taxon>Agaricomycetidae</taxon>
        <taxon>Agaricales</taxon>
        <taxon>Pluteineae</taxon>
        <taxon>Amanitaceae</taxon>
        <taxon>Amanita</taxon>
    </lineage>
</organism>
<evidence type="ECO:0000313" key="2">
    <source>
        <dbReference type="EMBL" id="KIL59743.1"/>
    </source>
</evidence>
<feature type="compositionally biased region" description="Polar residues" evidence="1">
    <location>
        <begin position="33"/>
        <end position="48"/>
    </location>
</feature>